<evidence type="ECO:0000259" key="2">
    <source>
        <dbReference type="PROSITE" id="PS51635"/>
    </source>
</evidence>
<dbReference type="PANTHER" id="PTHR46394">
    <property type="entry name" value="ANNEXIN"/>
    <property type="match status" value="1"/>
</dbReference>
<dbReference type="Pfam" id="PF01734">
    <property type="entry name" value="Patatin"/>
    <property type="match status" value="1"/>
</dbReference>
<dbReference type="GO" id="GO:0006629">
    <property type="term" value="P:lipid metabolic process"/>
    <property type="evidence" value="ECO:0007669"/>
    <property type="project" value="UniProtKB-KW"/>
</dbReference>
<dbReference type="InterPro" id="IPR052580">
    <property type="entry name" value="Lipid_Hydrolase"/>
</dbReference>
<dbReference type="InterPro" id="IPR002641">
    <property type="entry name" value="PNPLA_dom"/>
</dbReference>
<feature type="domain" description="PNPLA" evidence="2">
    <location>
        <begin position="5"/>
        <end position="191"/>
    </location>
</feature>
<keyword evidence="1" id="KW-0443">Lipid metabolism</keyword>
<evidence type="ECO:0000256" key="1">
    <source>
        <dbReference type="ARBA" id="ARBA00023098"/>
    </source>
</evidence>
<dbReference type="InterPro" id="IPR016035">
    <property type="entry name" value="Acyl_Trfase/lysoPLipase"/>
</dbReference>
<organism evidence="3">
    <name type="scientific">viral metagenome</name>
    <dbReference type="NCBI Taxonomy" id="1070528"/>
    <lineage>
        <taxon>unclassified sequences</taxon>
        <taxon>metagenomes</taxon>
        <taxon>organismal metagenomes</taxon>
    </lineage>
</organism>
<dbReference type="EMBL" id="MN738786">
    <property type="protein sequence ID" value="QHT36763.1"/>
    <property type="molecule type" value="Genomic_DNA"/>
</dbReference>
<reference evidence="3" key="1">
    <citation type="journal article" date="2020" name="Nature">
        <title>Giant virus diversity and host interactions through global metagenomics.</title>
        <authorList>
            <person name="Schulz F."/>
            <person name="Roux S."/>
            <person name="Paez-Espino D."/>
            <person name="Jungbluth S."/>
            <person name="Walsh D.A."/>
            <person name="Denef V.J."/>
            <person name="McMahon K.D."/>
            <person name="Konstantinidis K.T."/>
            <person name="Eloe-Fadrosh E.A."/>
            <person name="Kyrpides N.C."/>
            <person name="Woyke T."/>
        </authorList>
    </citation>
    <scope>NUCLEOTIDE SEQUENCE</scope>
    <source>
        <strain evidence="3">GVMAG-S-ERX555967-130</strain>
    </source>
</reference>
<dbReference type="PROSITE" id="PS51635">
    <property type="entry name" value="PNPLA"/>
    <property type="match status" value="1"/>
</dbReference>
<protein>
    <recommendedName>
        <fullName evidence="2">PNPLA domain-containing protein</fullName>
    </recommendedName>
</protein>
<name>A0A6C0F820_9ZZZZ</name>
<sequence>MIDTLILSGGGPSGIAYIGVLQALYDKEILTPDLTGIKEIITTSVGILMAYPLIIGLKNRIVYEISKKYDLSKFLSFDKIHINDILLDYGLFHTDGMRSIMKALTQAVFQTETITLQELYEKIPIKLTVKVYNTTDSRVEYISHINHPDMSVITLAEMTTAIPFMFKPVSYQNKLYCDGGIRGSFPLEACRSESYLGICLKGMMTEYVGEIDVVKMFPFLKYILSLVSNNTEHEDADRVINLIVGAGLNFELGPDEKEKAIENAYNETIRQLEENTNLR</sequence>
<dbReference type="SUPFAM" id="SSF52151">
    <property type="entry name" value="FabD/lysophospholipase-like"/>
    <property type="match status" value="1"/>
</dbReference>
<dbReference type="Gene3D" id="3.40.1090.10">
    <property type="entry name" value="Cytosolic phospholipase A2 catalytic domain"/>
    <property type="match status" value="2"/>
</dbReference>
<dbReference type="PANTHER" id="PTHR46394:SF1">
    <property type="entry name" value="PNPLA DOMAIN-CONTAINING PROTEIN"/>
    <property type="match status" value="1"/>
</dbReference>
<accession>A0A6C0F820</accession>
<proteinExistence type="predicted"/>
<evidence type="ECO:0000313" key="3">
    <source>
        <dbReference type="EMBL" id="QHT36763.1"/>
    </source>
</evidence>
<dbReference type="AlphaFoldDB" id="A0A6C0F820"/>